<protein>
    <submittedName>
        <fullName evidence="2">Uncharacterized protein</fullName>
    </submittedName>
</protein>
<evidence type="ECO:0000313" key="2">
    <source>
        <dbReference type="EMBL" id="KAF2740169.1"/>
    </source>
</evidence>
<accession>A0A9P4R776</accession>
<feature type="compositionally biased region" description="Acidic residues" evidence="1">
    <location>
        <begin position="157"/>
        <end position="172"/>
    </location>
</feature>
<sequence length="220" mass="24287">MEPFNFESFDKHIANLQSQLKFVAAALNSTDHNAPDWVATDLLGLRNSTSRLKDDMDRVKRKFEEDGVTIGKASSSKRLSLKGSMHSSPVAPNGTAASSSAGPPGTKPSDRPAVDDSYEVQYMDISEMVQQRLNQSRLQRLMDSPRTAQKRKRDALQDEAAETENGEQDDTESESKSRGASPTKKLKACGTFEQLLKRREGDAGTDANEGNGGQRKRQRR</sequence>
<feature type="region of interest" description="Disordered" evidence="1">
    <location>
        <begin position="71"/>
        <end position="114"/>
    </location>
</feature>
<keyword evidence="3" id="KW-1185">Reference proteome</keyword>
<dbReference type="Proteomes" id="UP000799444">
    <property type="component" value="Unassembled WGS sequence"/>
</dbReference>
<comment type="caution">
    <text evidence="2">The sequence shown here is derived from an EMBL/GenBank/DDBJ whole genome shotgun (WGS) entry which is preliminary data.</text>
</comment>
<dbReference type="OrthoDB" id="3796480at2759"/>
<evidence type="ECO:0000256" key="1">
    <source>
        <dbReference type="SAM" id="MobiDB-lite"/>
    </source>
</evidence>
<dbReference type="AlphaFoldDB" id="A0A9P4R776"/>
<organism evidence="2 3">
    <name type="scientific">Polyplosphaeria fusca</name>
    <dbReference type="NCBI Taxonomy" id="682080"/>
    <lineage>
        <taxon>Eukaryota</taxon>
        <taxon>Fungi</taxon>
        <taxon>Dikarya</taxon>
        <taxon>Ascomycota</taxon>
        <taxon>Pezizomycotina</taxon>
        <taxon>Dothideomycetes</taxon>
        <taxon>Pleosporomycetidae</taxon>
        <taxon>Pleosporales</taxon>
        <taxon>Tetraplosphaeriaceae</taxon>
        <taxon>Polyplosphaeria</taxon>
    </lineage>
</organism>
<gene>
    <name evidence="2" type="ORF">EJ04DRAFT_572466</name>
</gene>
<dbReference type="EMBL" id="ML996101">
    <property type="protein sequence ID" value="KAF2740169.1"/>
    <property type="molecule type" value="Genomic_DNA"/>
</dbReference>
<evidence type="ECO:0000313" key="3">
    <source>
        <dbReference type="Proteomes" id="UP000799444"/>
    </source>
</evidence>
<feature type="region of interest" description="Disordered" evidence="1">
    <location>
        <begin position="140"/>
        <end position="220"/>
    </location>
</feature>
<name>A0A9P4R776_9PLEO</name>
<proteinExistence type="predicted"/>
<reference evidence="2" key="1">
    <citation type="journal article" date="2020" name="Stud. Mycol.">
        <title>101 Dothideomycetes genomes: a test case for predicting lifestyles and emergence of pathogens.</title>
        <authorList>
            <person name="Haridas S."/>
            <person name="Albert R."/>
            <person name="Binder M."/>
            <person name="Bloem J."/>
            <person name="Labutti K."/>
            <person name="Salamov A."/>
            <person name="Andreopoulos B."/>
            <person name="Baker S."/>
            <person name="Barry K."/>
            <person name="Bills G."/>
            <person name="Bluhm B."/>
            <person name="Cannon C."/>
            <person name="Castanera R."/>
            <person name="Culley D."/>
            <person name="Daum C."/>
            <person name="Ezra D."/>
            <person name="Gonzalez J."/>
            <person name="Henrissat B."/>
            <person name="Kuo A."/>
            <person name="Liang C."/>
            <person name="Lipzen A."/>
            <person name="Lutzoni F."/>
            <person name="Magnuson J."/>
            <person name="Mondo S."/>
            <person name="Nolan M."/>
            <person name="Ohm R."/>
            <person name="Pangilinan J."/>
            <person name="Park H.-J."/>
            <person name="Ramirez L."/>
            <person name="Alfaro M."/>
            <person name="Sun H."/>
            <person name="Tritt A."/>
            <person name="Yoshinaga Y."/>
            <person name="Zwiers L.-H."/>
            <person name="Turgeon B."/>
            <person name="Goodwin S."/>
            <person name="Spatafora J."/>
            <person name="Crous P."/>
            <person name="Grigoriev I."/>
        </authorList>
    </citation>
    <scope>NUCLEOTIDE SEQUENCE</scope>
    <source>
        <strain evidence="2">CBS 125425</strain>
    </source>
</reference>